<evidence type="ECO:0000313" key="3">
    <source>
        <dbReference type="Proteomes" id="UP000178873"/>
    </source>
</evidence>
<dbReference type="EMBL" id="MHRF01000001">
    <property type="protein sequence ID" value="OHA18784.1"/>
    <property type="molecule type" value="Genomic_DNA"/>
</dbReference>
<sequence length="329" mass="38766">MSLGGGRHGLNFNDVISIDNLLLAWKEFRKGKHKKADVLRFELTLEDNLFQLNHELAHQSWKPDPYVAFRINDPKPRVIHKASVRDRVLFQAVYRKLYKIFDPTFIFDSYSSRINGGTHKAVKRLEEFSRKVTLNHRKLGFALKCDIRKFFDSIDHSVLKSLIRRRITDGRLLSLIYKIIDSFETEFGKGLPLGNVTSQLFTNVYLNELDQFIKHELKVAYYIRYCDDFVLLSTDRKQLDVLLRYIVRDVRERLHLELHDRKVIFRKIKSGVDFLGYVVLPHRTVVRTRTKHRMFAQVSKQNLPSYLGLCSHAKTYRLQQFLLQKVGDV</sequence>
<dbReference type="PANTHER" id="PTHR34047:SF8">
    <property type="entry name" value="PROTEIN YKFC"/>
    <property type="match status" value="1"/>
</dbReference>
<organism evidence="2 3">
    <name type="scientific">Candidatus Taylorbacteria bacterium RIFCSPHIGHO2_01_FULL_46_22b</name>
    <dbReference type="NCBI Taxonomy" id="1802301"/>
    <lineage>
        <taxon>Bacteria</taxon>
        <taxon>Candidatus Tayloriibacteriota</taxon>
    </lineage>
</organism>
<dbReference type="PROSITE" id="PS50878">
    <property type="entry name" value="RT_POL"/>
    <property type="match status" value="1"/>
</dbReference>
<accession>A0A1G2M4T8</accession>
<dbReference type="STRING" id="1802301.A2664_04730"/>
<evidence type="ECO:0000313" key="2">
    <source>
        <dbReference type="EMBL" id="OHA18784.1"/>
    </source>
</evidence>
<dbReference type="Pfam" id="PF00078">
    <property type="entry name" value="RVT_1"/>
    <property type="match status" value="1"/>
</dbReference>
<reference evidence="2 3" key="1">
    <citation type="journal article" date="2016" name="Nat. Commun.">
        <title>Thousands of microbial genomes shed light on interconnected biogeochemical processes in an aquifer system.</title>
        <authorList>
            <person name="Anantharaman K."/>
            <person name="Brown C.T."/>
            <person name="Hug L.A."/>
            <person name="Sharon I."/>
            <person name="Castelle C.J."/>
            <person name="Probst A.J."/>
            <person name="Thomas B.C."/>
            <person name="Singh A."/>
            <person name="Wilkins M.J."/>
            <person name="Karaoz U."/>
            <person name="Brodie E.L."/>
            <person name="Williams K.H."/>
            <person name="Hubbard S.S."/>
            <person name="Banfield J.F."/>
        </authorList>
    </citation>
    <scope>NUCLEOTIDE SEQUENCE [LARGE SCALE GENOMIC DNA]</scope>
</reference>
<dbReference type="Proteomes" id="UP000178873">
    <property type="component" value="Unassembled WGS sequence"/>
</dbReference>
<dbReference type="AlphaFoldDB" id="A0A1G2M4T8"/>
<proteinExistence type="predicted"/>
<dbReference type="SUPFAM" id="SSF56672">
    <property type="entry name" value="DNA/RNA polymerases"/>
    <property type="match status" value="1"/>
</dbReference>
<dbReference type="InterPro" id="IPR000477">
    <property type="entry name" value="RT_dom"/>
</dbReference>
<comment type="caution">
    <text evidence="2">The sequence shown here is derived from an EMBL/GenBank/DDBJ whole genome shotgun (WGS) entry which is preliminary data.</text>
</comment>
<gene>
    <name evidence="2" type="ORF">A2664_04730</name>
</gene>
<feature type="domain" description="Reverse transcriptase" evidence="1">
    <location>
        <begin position="1"/>
        <end position="279"/>
    </location>
</feature>
<name>A0A1G2M4T8_9BACT</name>
<dbReference type="InterPro" id="IPR043502">
    <property type="entry name" value="DNA/RNA_pol_sf"/>
</dbReference>
<dbReference type="CDD" id="cd01651">
    <property type="entry name" value="RT_G2_intron"/>
    <property type="match status" value="1"/>
</dbReference>
<protein>
    <recommendedName>
        <fullName evidence="1">Reverse transcriptase domain-containing protein</fullName>
    </recommendedName>
</protein>
<evidence type="ECO:0000259" key="1">
    <source>
        <dbReference type="PROSITE" id="PS50878"/>
    </source>
</evidence>
<dbReference type="PANTHER" id="PTHR34047">
    <property type="entry name" value="NUCLEAR INTRON MATURASE 1, MITOCHONDRIAL-RELATED"/>
    <property type="match status" value="1"/>
</dbReference>
<dbReference type="InterPro" id="IPR051083">
    <property type="entry name" value="GrpII_Intron_Splice-Mob/Def"/>
</dbReference>